<name>A0A3M7S6D8_BRAPC</name>
<dbReference type="GO" id="GO:0005664">
    <property type="term" value="C:nuclear origin of replication recognition complex"/>
    <property type="evidence" value="ECO:0007669"/>
    <property type="project" value="TreeGrafter"/>
</dbReference>
<keyword evidence="5" id="KW-0547">Nucleotide-binding</keyword>
<dbReference type="Proteomes" id="UP000276133">
    <property type="component" value="Unassembled WGS sequence"/>
</dbReference>
<dbReference type="PANTHER" id="PTHR24370">
    <property type="entry name" value="OPTICIN"/>
    <property type="match status" value="1"/>
</dbReference>
<evidence type="ECO:0000256" key="3">
    <source>
        <dbReference type="ARBA" id="ARBA00022614"/>
    </source>
</evidence>
<dbReference type="GO" id="GO:0006325">
    <property type="term" value="P:chromatin organization"/>
    <property type="evidence" value="ECO:0007669"/>
    <property type="project" value="TreeGrafter"/>
</dbReference>
<dbReference type="STRING" id="10195.A0A3M7S6D8"/>
<dbReference type="OrthoDB" id="7318948at2759"/>
<keyword evidence="5" id="KW-0347">Helicase</keyword>
<dbReference type="GO" id="GO:0071169">
    <property type="term" value="P:establishment of protein localization to chromatin"/>
    <property type="evidence" value="ECO:0007669"/>
    <property type="project" value="TreeGrafter"/>
</dbReference>
<comment type="subcellular location">
    <subcellularLocation>
        <location evidence="1">Chromosome</location>
    </subcellularLocation>
</comment>
<dbReference type="SMART" id="SM00320">
    <property type="entry name" value="WD40"/>
    <property type="match status" value="2"/>
</dbReference>
<reference evidence="5 6" key="1">
    <citation type="journal article" date="2018" name="Sci. Rep.">
        <title>Genomic signatures of local adaptation to the degree of environmental predictability in rotifers.</title>
        <authorList>
            <person name="Franch-Gras L."/>
            <person name="Hahn C."/>
            <person name="Garcia-Roger E.M."/>
            <person name="Carmona M.J."/>
            <person name="Serra M."/>
            <person name="Gomez A."/>
        </authorList>
    </citation>
    <scope>NUCLEOTIDE SEQUENCE [LARGE SCALE GENOMIC DNA]</scope>
    <source>
        <strain evidence="5">HYR1</strain>
    </source>
</reference>
<evidence type="ECO:0000256" key="4">
    <source>
        <dbReference type="PROSITE-ProRule" id="PRU00221"/>
    </source>
</evidence>
<gene>
    <name evidence="5" type="ORF">BpHYR1_017737</name>
</gene>
<keyword evidence="3" id="KW-0433">Leucine-rich repeat</keyword>
<evidence type="ECO:0000313" key="6">
    <source>
        <dbReference type="Proteomes" id="UP000276133"/>
    </source>
</evidence>
<dbReference type="Gene3D" id="2.130.10.10">
    <property type="entry name" value="YVTN repeat-like/Quinoprotein amine dehydrogenase"/>
    <property type="match status" value="1"/>
</dbReference>
<proteinExistence type="predicted"/>
<dbReference type="GO" id="GO:0004386">
    <property type="term" value="F:helicase activity"/>
    <property type="evidence" value="ECO:0007669"/>
    <property type="project" value="UniProtKB-KW"/>
</dbReference>
<dbReference type="GO" id="GO:0003682">
    <property type="term" value="F:chromatin binding"/>
    <property type="evidence" value="ECO:0007669"/>
    <property type="project" value="TreeGrafter"/>
</dbReference>
<dbReference type="EMBL" id="REGN01001950">
    <property type="protein sequence ID" value="RNA31366.1"/>
    <property type="molecule type" value="Genomic_DNA"/>
</dbReference>
<evidence type="ECO:0000313" key="5">
    <source>
        <dbReference type="EMBL" id="RNA31366.1"/>
    </source>
</evidence>
<evidence type="ECO:0000256" key="1">
    <source>
        <dbReference type="ARBA" id="ARBA00004286"/>
    </source>
</evidence>
<dbReference type="InterPro" id="IPR052489">
    <property type="entry name" value="LRWD1"/>
</dbReference>
<protein>
    <submittedName>
        <fullName evidence="5">DEAD box ATP dependent RNA helicase</fullName>
    </submittedName>
</protein>
<dbReference type="AlphaFoldDB" id="A0A3M7S6D8"/>
<dbReference type="PANTHER" id="PTHR24370:SF10">
    <property type="entry name" value="LEUCINE-RICH REPEAT AND WD REPEAT-CONTAINING PROTEIN 1"/>
    <property type="match status" value="1"/>
</dbReference>
<dbReference type="Pfam" id="PF00400">
    <property type="entry name" value="WD40"/>
    <property type="match status" value="1"/>
</dbReference>
<dbReference type="PROSITE" id="PS50294">
    <property type="entry name" value="WD_REPEATS_REGION"/>
    <property type="match status" value="1"/>
</dbReference>
<dbReference type="InterPro" id="IPR036322">
    <property type="entry name" value="WD40_repeat_dom_sf"/>
</dbReference>
<keyword evidence="2" id="KW-0158">Chromosome</keyword>
<keyword evidence="6" id="KW-1185">Reference proteome</keyword>
<keyword evidence="5" id="KW-0067">ATP-binding</keyword>
<evidence type="ECO:0000256" key="2">
    <source>
        <dbReference type="ARBA" id="ARBA00022454"/>
    </source>
</evidence>
<keyword evidence="5" id="KW-0378">Hydrolase</keyword>
<dbReference type="PROSITE" id="PS50082">
    <property type="entry name" value="WD_REPEATS_2"/>
    <property type="match status" value="1"/>
</dbReference>
<dbReference type="InterPro" id="IPR001680">
    <property type="entry name" value="WD40_rpt"/>
</dbReference>
<organism evidence="5 6">
    <name type="scientific">Brachionus plicatilis</name>
    <name type="common">Marine rotifer</name>
    <name type="synonym">Brachionus muelleri</name>
    <dbReference type="NCBI Taxonomy" id="10195"/>
    <lineage>
        <taxon>Eukaryota</taxon>
        <taxon>Metazoa</taxon>
        <taxon>Spiralia</taxon>
        <taxon>Gnathifera</taxon>
        <taxon>Rotifera</taxon>
        <taxon>Eurotatoria</taxon>
        <taxon>Monogononta</taxon>
        <taxon>Pseudotrocha</taxon>
        <taxon>Ploima</taxon>
        <taxon>Brachionidae</taxon>
        <taxon>Brachionus</taxon>
    </lineage>
</organism>
<keyword evidence="4" id="KW-0853">WD repeat</keyword>
<dbReference type="SUPFAM" id="SSF50978">
    <property type="entry name" value="WD40 repeat-like"/>
    <property type="match status" value="1"/>
</dbReference>
<accession>A0A3M7S6D8</accession>
<comment type="caution">
    <text evidence="5">The sequence shown here is derived from an EMBL/GenBank/DDBJ whole genome shotgun (WGS) entry which is preliminary data.</text>
</comment>
<dbReference type="InterPro" id="IPR015943">
    <property type="entry name" value="WD40/YVTN_repeat-like_dom_sf"/>
</dbReference>
<sequence>MSQKSAFENTCDYAIEKFRESLEQTENRRNFSDEFNFLNWKDIIQKLYNFWTKNYSDKLKIYQEENQVENLFYNFRSSMLKIMSKRSDYQTYRAYFEHVIDFFINEIKAHSFNNQEEHKENIGNNHNKLSLNPFVKLDPLGAKLDQSKRSNVYNKQKELFKKVYHYDVENLIRAHSKDGNINDNSTPVTDAAFELSAENELSDINRVPKYTNLCATCGHNIINIMDTDSGKIIKRFNDDLLMNRNKESFNCLAWTILNNLSVLVAAGSHGQIKIIVPKYSSCFARIDAHTMPITSLLFHYKYPNIILSASNDKTIKIWRLTLKAGSTDLDSECSSELLNTIQIGSKSKNENETIFSMCFVANDYLIISTTNDIYGIKLTDNVVFNHDKSQVMEVQEEKMSNEDIIAYMTSQQKTKEDLVAQKVKMIGISSQNVIYEESIVANKLLFYQTYLYASLLNSNLIYIIEILNENENGFENLVLKVVGNLKTCQEKSSELNKISLFIDDTIVYLIKTTNDGVFYLITLNDDLKNFTTSQKYIIPTDYTIKSYSDPARKTSIKNYGLLEKPSVINALCNGKTIVSTTNQNMIVAWKKSKVLADDI</sequence>
<feature type="repeat" description="WD" evidence="4">
    <location>
        <begin position="286"/>
        <end position="320"/>
    </location>
</feature>